<dbReference type="Pfam" id="PF13439">
    <property type="entry name" value="Glyco_transf_4"/>
    <property type="match status" value="1"/>
</dbReference>
<accession>A0A6L3ZK08</accession>
<dbReference type="AlphaFoldDB" id="A0A6L3ZK08"/>
<dbReference type="EMBL" id="WBVQ01000001">
    <property type="protein sequence ID" value="KAB2818167.1"/>
    <property type="molecule type" value="Genomic_DNA"/>
</dbReference>
<evidence type="ECO:0000259" key="1">
    <source>
        <dbReference type="Pfam" id="PF00534"/>
    </source>
</evidence>
<reference evidence="3 4" key="1">
    <citation type="submission" date="2019-10" db="EMBL/GenBank/DDBJ databases">
        <title>Genome sequence of Phaeocystidibacter marisrubri JCM30614 (type strain).</title>
        <authorList>
            <person name="Bowman J.P."/>
        </authorList>
    </citation>
    <scope>NUCLEOTIDE SEQUENCE [LARGE SCALE GENOMIC DNA]</scope>
    <source>
        <strain evidence="3 4">JCM 30614</strain>
    </source>
</reference>
<dbReference type="GO" id="GO:0016757">
    <property type="term" value="F:glycosyltransferase activity"/>
    <property type="evidence" value="ECO:0007669"/>
    <property type="project" value="InterPro"/>
</dbReference>
<name>A0A6L3ZK08_9FLAO</name>
<proteinExistence type="predicted"/>
<keyword evidence="4" id="KW-1185">Reference proteome</keyword>
<dbReference type="InterPro" id="IPR001296">
    <property type="entry name" value="Glyco_trans_1"/>
</dbReference>
<evidence type="ECO:0000313" key="3">
    <source>
        <dbReference type="EMBL" id="KAB2818167.1"/>
    </source>
</evidence>
<comment type="caution">
    <text evidence="3">The sequence shown here is derived from an EMBL/GenBank/DDBJ whole genome shotgun (WGS) entry which is preliminary data.</text>
</comment>
<gene>
    <name evidence="3" type="ORF">F8C82_07125</name>
</gene>
<feature type="domain" description="Glycosyltransferase subfamily 4-like N-terminal" evidence="2">
    <location>
        <begin position="58"/>
        <end position="188"/>
    </location>
</feature>
<keyword evidence="3" id="KW-0808">Transferase</keyword>
<dbReference type="Proteomes" id="UP000484164">
    <property type="component" value="Unassembled WGS sequence"/>
</dbReference>
<dbReference type="InterPro" id="IPR028098">
    <property type="entry name" value="Glyco_trans_4-like_N"/>
</dbReference>
<dbReference type="InterPro" id="IPR050194">
    <property type="entry name" value="Glycosyltransferase_grp1"/>
</dbReference>
<evidence type="ECO:0000313" key="4">
    <source>
        <dbReference type="Proteomes" id="UP000484164"/>
    </source>
</evidence>
<dbReference type="SUPFAM" id="SSF53756">
    <property type="entry name" value="UDP-Glycosyltransferase/glycogen phosphorylase"/>
    <property type="match status" value="1"/>
</dbReference>
<dbReference type="Gene3D" id="3.40.50.2000">
    <property type="entry name" value="Glycogen Phosphorylase B"/>
    <property type="match status" value="2"/>
</dbReference>
<dbReference type="PANTHER" id="PTHR45947:SF3">
    <property type="entry name" value="SULFOQUINOVOSYL TRANSFERASE SQD2"/>
    <property type="match status" value="1"/>
</dbReference>
<dbReference type="OrthoDB" id="9795068at2"/>
<dbReference type="RefSeq" id="WP_151692855.1">
    <property type="nucleotide sequence ID" value="NZ_BMGX01000002.1"/>
</dbReference>
<organism evidence="3 4">
    <name type="scientific">Phaeocystidibacter marisrubri</name>
    <dbReference type="NCBI Taxonomy" id="1577780"/>
    <lineage>
        <taxon>Bacteria</taxon>
        <taxon>Pseudomonadati</taxon>
        <taxon>Bacteroidota</taxon>
        <taxon>Flavobacteriia</taxon>
        <taxon>Flavobacteriales</taxon>
        <taxon>Phaeocystidibacteraceae</taxon>
        <taxon>Phaeocystidibacter</taxon>
    </lineage>
</organism>
<evidence type="ECO:0000259" key="2">
    <source>
        <dbReference type="Pfam" id="PF13439"/>
    </source>
</evidence>
<protein>
    <submittedName>
        <fullName evidence="3">Glycosyltransferase family 4 protein</fullName>
    </submittedName>
</protein>
<feature type="domain" description="Glycosyl transferase family 1" evidence="1">
    <location>
        <begin position="213"/>
        <end position="317"/>
    </location>
</feature>
<sequence>MPTTPLKILHLAKWYPNEKDPQNGVFVKNQIIACKGVAEQAVLYWGTAKKYKCTSETEDGIPTIRHYFPEGKRLQNTGQKWSSIRRLINEVWKGQKPDVIHLHIADNDQWIMVEYAKASSIPIVLTEHWSGYLDHRFQNKKAIAKALTIALLKRVNVVTTVSGFLADAMIKASGRKDIEIVPNVVDTESIHSQPPQQNILSFGVLADLDDNIKNISGTLRAFRNFKAEHSDATLHIMGGGKDEQRLKDLSDELQLGDAVIFHGRLDHHDSLKTLNDVQTVIVNSRRETFSVVCLEAIALGKKLICTRCGGPETFLRDELVIWSRVDDDLDLLRCMRESTSQPYPTIESKMLQVEPFLPEVVANQWLTIYSQLASSK</sequence>
<dbReference type="Pfam" id="PF00534">
    <property type="entry name" value="Glycos_transf_1"/>
    <property type="match status" value="1"/>
</dbReference>
<dbReference type="PANTHER" id="PTHR45947">
    <property type="entry name" value="SULFOQUINOVOSYL TRANSFERASE SQD2"/>
    <property type="match status" value="1"/>
</dbReference>